<evidence type="ECO:0000256" key="6">
    <source>
        <dbReference type="ARBA" id="ARBA00023014"/>
    </source>
</evidence>
<dbReference type="GO" id="GO:0046872">
    <property type="term" value="F:metal ion binding"/>
    <property type="evidence" value="ECO:0007669"/>
    <property type="project" value="UniProtKB-KW"/>
</dbReference>
<dbReference type="CDD" id="cd00207">
    <property type="entry name" value="fer2"/>
    <property type="match status" value="1"/>
</dbReference>
<keyword evidence="5" id="KW-0408">Iron</keyword>
<gene>
    <name evidence="10" type="primary">cprA</name>
    <name evidence="10" type="ORF">LA5096_02601</name>
</gene>
<dbReference type="PROSITE" id="PS51379">
    <property type="entry name" value="4FE4S_FER_2"/>
    <property type="match status" value="1"/>
</dbReference>
<dbReference type="GO" id="GO:0016491">
    <property type="term" value="F:oxidoreductase activity"/>
    <property type="evidence" value="ECO:0007669"/>
    <property type="project" value="UniProtKB-KW"/>
</dbReference>
<feature type="domain" description="2Fe-2S ferredoxin-type" evidence="7">
    <location>
        <begin position="992"/>
        <end position="1079"/>
    </location>
</feature>
<dbReference type="InterPro" id="IPR012675">
    <property type="entry name" value="Beta-grasp_dom_sf"/>
</dbReference>
<organism evidence="10 11">
    <name type="scientific">Roseibium album</name>
    <dbReference type="NCBI Taxonomy" id="311410"/>
    <lineage>
        <taxon>Bacteria</taxon>
        <taxon>Pseudomonadati</taxon>
        <taxon>Pseudomonadota</taxon>
        <taxon>Alphaproteobacteria</taxon>
        <taxon>Hyphomicrobiales</taxon>
        <taxon>Stappiaceae</taxon>
        <taxon>Roseibium</taxon>
    </lineage>
</organism>
<dbReference type="STRING" id="311410.LA5095_01346"/>
<dbReference type="EC" id="3.8.1.-" evidence="10"/>
<keyword evidence="4" id="KW-0560">Oxidoreductase</keyword>
<evidence type="ECO:0000256" key="1">
    <source>
        <dbReference type="ARBA" id="ARBA00022630"/>
    </source>
</evidence>
<dbReference type="SUPFAM" id="SSF54292">
    <property type="entry name" value="2Fe-2S ferredoxin-like"/>
    <property type="match status" value="1"/>
</dbReference>
<feature type="domain" description="FAD-binding FR-type" evidence="9">
    <location>
        <begin position="764"/>
        <end position="866"/>
    </location>
</feature>
<dbReference type="InterPro" id="IPR039261">
    <property type="entry name" value="FNR_nucleotide-bd"/>
</dbReference>
<keyword evidence="10" id="KW-0378">Hydrolase</keyword>
<dbReference type="InterPro" id="IPR006058">
    <property type="entry name" value="2Fe2S_fd_BS"/>
</dbReference>
<dbReference type="SUPFAM" id="SSF52343">
    <property type="entry name" value="Ferredoxin reductase-like, C-terminal NADP-linked domain"/>
    <property type="match status" value="1"/>
</dbReference>
<feature type="domain" description="4Fe-4S ferredoxin-type" evidence="8">
    <location>
        <begin position="558"/>
        <end position="588"/>
    </location>
</feature>
<dbReference type="AlphaFoldDB" id="A0A0M6Z5V6"/>
<evidence type="ECO:0000256" key="4">
    <source>
        <dbReference type="ARBA" id="ARBA00023002"/>
    </source>
</evidence>
<dbReference type="PROSITE" id="PS00197">
    <property type="entry name" value="2FE2S_FER_1"/>
    <property type="match status" value="1"/>
</dbReference>
<evidence type="ECO:0000259" key="9">
    <source>
        <dbReference type="PROSITE" id="PS51384"/>
    </source>
</evidence>
<name>A0A0M6Z5V6_9HYPH</name>
<evidence type="ECO:0000313" key="11">
    <source>
        <dbReference type="Proteomes" id="UP000049983"/>
    </source>
</evidence>
<dbReference type="InterPro" id="IPR001041">
    <property type="entry name" value="2Fe-2S_ferredoxin-type"/>
</dbReference>
<dbReference type="EMBL" id="CXWC01000010">
    <property type="protein sequence ID" value="CTQ70616.1"/>
    <property type="molecule type" value="Genomic_DNA"/>
</dbReference>
<dbReference type="Gene3D" id="3.10.20.30">
    <property type="match status" value="1"/>
</dbReference>
<dbReference type="InterPro" id="IPR017896">
    <property type="entry name" value="4Fe4S_Fe-S-bd"/>
</dbReference>
<dbReference type="PROSITE" id="PS00198">
    <property type="entry name" value="4FE4S_FER_1"/>
    <property type="match status" value="1"/>
</dbReference>
<evidence type="ECO:0000256" key="2">
    <source>
        <dbReference type="ARBA" id="ARBA00022714"/>
    </source>
</evidence>
<evidence type="ECO:0000313" key="10">
    <source>
        <dbReference type="EMBL" id="CTQ70616.1"/>
    </source>
</evidence>
<proteinExistence type="predicted"/>
<dbReference type="InterPro" id="IPR017900">
    <property type="entry name" value="4Fe4S_Fe_S_CS"/>
</dbReference>
<evidence type="ECO:0000256" key="5">
    <source>
        <dbReference type="ARBA" id="ARBA00023004"/>
    </source>
</evidence>
<dbReference type="CDD" id="cd06185">
    <property type="entry name" value="PDR_like"/>
    <property type="match status" value="1"/>
</dbReference>
<dbReference type="InterPro" id="IPR017927">
    <property type="entry name" value="FAD-bd_FR_type"/>
</dbReference>
<dbReference type="Pfam" id="PF12838">
    <property type="entry name" value="Fer4_7"/>
    <property type="match status" value="1"/>
</dbReference>
<dbReference type="PANTHER" id="PTHR47354">
    <property type="entry name" value="NADH OXIDOREDUCTASE HCR"/>
    <property type="match status" value="1"/>
</dbReference>
<dbReference type="GO" id="GO:0051537">
    <property type="term" value="F:2 iron, 2 sulfur cluster binding"/>
    <property type="evidence" value="ECO:0007669"/>
    <property type="project" value="UniProtKB-KW"/>
</dbReference>
<keyword evidence="6" id="KW-0411">Iron-sulfur</keyword>
<dbReference type="PRINTS" id="PR00409">
    <property type="entry name" value="PHDIOXRDTASE"/>
</dbReference>
<dbReference type="Proteomes" id="UP000049983">
    <property type="component" value="Unassembled WGS sequence"/>
</dbReference>
<dbReference type="Gene3D" id="2.40.30.10">
    <property type="entry name" value="Translation factors"/>
    <property type="match status" value="1"/>
</dbReference>
<dbReference type="PROSITE" id="PS51384">
    <property type="entry name" value="FAD_FR"/>
    <property type="match status" value="1"/>
</dbReference>
<keyword evidence="2" id="KW-0001">2Fe-2S</keyword>
<dbReference type="InterPro" id="IPR017938">
    <property type="entry name" value="Riboflavin_synthase-like_b-brl"/>
</dbReference>
<dbReference type="PROSITE" id="PS51085">
    <property type="entry name" value="2FE2S_FER_2"/>
    <property type="match status" value="1"/>
</dbReference>
<protein>
    <submittedName>
        <fullName evidence="10">3-chloro-4-hydroxyphenylacetate reductive dehalogenase</fullName>
        <ecNumber evidence="10">3.8.1.-</ecNumber>
    </submittedName>
</protein>
<dbReference type="InterPro" id="IPR036010">
    <property type="entry name" value="2Fe-2S_ferredoxin-like_sf"/>
</dbReference>
<keyword evidence="1" id="KW-0285">Flavoprotein</keyword>
<dbReference type="GO" id="GO:0016787">
    <property type="term" value="F:hydrolase activity"/>
    <property type="evidence" value="ECO:0007669"/>
    <property type="project" value="UniProtKB-KW"/>
</dbReference>
<keyword evidence="11" id="KW-1185">Reference proteome</keyword>
<sequence length="1079" mass="118747">MRLSEGTGTLKFFSDKTRPVHLGPFPMERLARATGLPDLENVPAFTRMPFQLREDPENIINAMSEGQAMLDAIRDGIVNKARADVPSDPEERSNHLKSFGYFSDASMVGSCAFGPQMTLEVPFRNPDIDKLAEKLRTSQTKTLASGIDMIMADLRDAMNAPPRGVSSHKHALVIAVQTPRDMRPGEPGEAWLKGAGAHRSALRAMEIAVVLAQYIRLLGYEACAHGHSSSDADLNRLAVACGLATVEDGHLHNPYLGSGFALAAVTTDFEFAHDRPLLPLAEQPRGRTHGIAWQFGYRTAKSAGNLDPYAKRRFVDGPHPFEKLKRVDTPTTYFDEERIARVPKRTDMFARSQFGDMGKKNQQAATNGHYARKSAPSMAQRRALGAFVLLQDGDPVPEKASSTSEPERNAENLKAMCYFLGIDAAGVSRCPDWAWYSHDATGASLDPPHDQAISMVVDQGYETMEGASGDDWIAVSQSMRAYLRFSVLGSVVAKQIRNLGYRAKAHTVLDGEVLQPPLLLLSGLGEVSRIGEVILNPFLGPRLKSGVVTTTMPVAHDKPISFGLQAFCENCNKCARECPAGAITAGPKLMFNGYEIWKSDSQKCTTYRITNESGAMCGRCMKTCPWNLEGLFSEAPFRWAAMNLPGAAPALAKLDDMVGNGERNPVKKWWWDIELDEDGAYRAAKQPVNRRDLQKDLDLKYEDQTLAVYPANLAPHPWPFPFPMDREKGIEAYQALITAEQYKARLEKGETDGLAHEYSIAGDAPVIRVEIVKAEQMTGGVTKYEFASLDGAPLPEWQAGAHLDIVVAPEFLRQYSLSGDPADRSKYQIAVLKEDEGRGGSKLLHRIFTEGRKIFISKPINHFPLQDAAKTFLMGGGIGVTPMIAMAHELHAKGADFELHYSCSRKDDAGFLEDFGHFPWKDKVSFYFSDQGTRADLDKVLGPYQTSSHVYACGPDRYMTSVMEAAERAGFTDDERHVEYFNVPDVPDYVNHPFTLKLASSGRELEIPADKSATDVLNENGIPIDIKCSDGICGVCKCGLVSGEVEHRDFVLSKKQREEAVILCQSRAAEAGGVVEVDL</sequence>
<keyword evidence="3" id="KW-0479">Metal-binding</keyword>
<dbReference type="SUPFAM" id="SSF63380">
    <property type="entry name" value="Riboflavin synthase domain-like"/>
    <property type="match status" value="1"/>
</dbReference>
<dbReference type="Pfam" id="PF00111">
    <property type="entry name" value="Fer2"/>
    <property type="match status" value="1"/>
</dbReference>
<dbReference type="PANTHER" id="PTHR47354:SF1">
    <property type="entry name" value="CARNITINE MONOOXYGENASE REDUCTASE SUBUNIT"/>
    <property type="match status" value="1"/>
</dbReference>
<reference evidence="11" key="1">
    <citation type="submission" date="2015-07" db="EMBL/GenBank/DDBJ databases">
        <authorList>
            <person name="Rodrigo-Torres Lidia"/>
            <person name="Arahal R.David."/>
        </authorList>
    </citation>
    <scope>NUCLEOTIDE SEQUENCE [LARGE SCALE GENOMIC DNA]</scope>
    <source>
        <strain evidence="11">CECT 5096</strain>
    </source>
</reference>
<dbReference type="Gene3D" id="3.30.70.20">
    <property type="match status" value="1"/>
</dbReference>
<evidence type="ECO:0000256" key="3">
    <source>
        <dbReference type="ARBA" id="ARBA00022723"/>
    </source>
</evidence>
<accession>A0A0M6Z5V6</accession>
<dbReference type="SUPFAM" id="SSF54862">
    <property type="entry name" value="4Fe-4S ferredoxins"/>
    <property type="match status" value="1"/>
</dbReference>
<evidence type="ECO:0000259" key="8">
    <source>
        <dbReference type="PROSITE" id="PS51379"/>
    </source>
</evidence>
<dbReference type="InterPro" id="IPR050415">
    <property type="entry name" value="MRET"/>
</dbReference>
<evidence type="ECO:0000259" key="7">
    <source>
        <dbReference type="PROSITE" id="PS51085"/>
    </source>
</evidence>
<dbReference type="Gene3D" id="3.40.50.80">
    <property type="entry name" value="Nucleotide-binding domain of ferredoxin-NADP reductase (FNR) module"/>
    <property type="match status" value="1"/>
</dbReference>